<dbReference type="AlphaFoldDB" id="A0A8X6KAM9"/>
<accession>A0A8X6KAM9</accession>
<sequence>MPSEKVPHSPGFHIHLEEWSHTYARLMHMDPHYKGRLMTSRGPGTGDDLSKHRIRVILPLQIVNLQYVPAKQVTKHILNQN</sequence>
<dbReference type="EMBL" id="BMAO01010939">
    <property type="protein sequence ID" value="GFQ70370.1"/>
    <property type="molecule type" value="Genomic_DNA"/>
</dbReference>
<organism evidence="1 2">
    <name type="scientific">Trichonephila clavata</name>
    <name type="common">Joro spider</name>
    <name type="synonym">Nephila clavata</name>
    <dbReference type="NCBI Taxonomy" id="2740835"/>
    <lineage>
        <taxon>Eukaryota</taxon>
        <taxon>Metazoa</taxon>
        <taxon>Ecdysozoa</taxon>
        <taxon>Arthropoda</taxon>
        <taxon>Chelicerata</taxon>
        <taxon>Arachnida</taxon>
        <taxon>Araneae</taxon>
        <taxon>Araneomorphae</taxon>
        <taxon>Entelegynae</taxon>
        <taxon>Araneoidea</taxon>
        <taxon>Nephilidae</taxon>
        <taxon>Trichonephila</taxon>
    </lineage>
</organism>
<evidence type="ECO:0000313" key="2">
    <source>
        <dbReference type="Proteomes" id="UP000887116"/>
    </source>
</evidence>
<proteinExistence type="predicted"/>
<name>A0A8X6KAM9_TRICU</name>
<comment type="caution">
    <text evidence="1">The sequence shown here is derived from an EMBL/GenBank/DDBJ whole genome shotgun (WGS) entry which is preliminary data.</text>
</comment>
<dbReference type="Proteomes" id="UP000887116">
    <property type="component" value="Unassembled WGS sequence"/>
</dbReference>
<protein>
    <submittedName>
        <fullName evidence="1">Uncharacterized protein</fullName>
    </submittedName>
</protein>
<evidence type="ECO:0000313" key="1">
    <source>
        <dbReference type="EMBL" id="GFQ70370.1"/>
    </source>
</evidence>
<reference evidence="1" key="1">
    <citation type="submission" date="2020-07" db="EMBL/GenBank/DDBJ databases">
        <title>Multicomponent nature underlies the extraordinary mechanical properties of spider dragline silk.</title>
        <authorList>
            <person name="Kono N."/>
            <person name="Nakamura H."/>
            <person name="Mori M."/>
            <person name="Yoshida Y."/>
            <person name="Ohtoshi R."/>
            <person name="Malay A.D."/>
            <person name="Moran D.A.P."/>
            <person name="Tomita M."/>
            <person name="Numata K."/>
            <person name="Arakawa K."/>
        </authorList>
    </citation>
    <scope>NUCLEOTIDE SEQUENCE</scope>
</reference>
<keyword evidence="2" id="KW-1185">Reference proteome</keyword>
<gene>
    <name evidence="1" type="ORF">TNCT_348141</name>
</gene>